<dbReference type="Gramene" id="AET2Gv20482100.5">
    <property type="protein sequence ID" value="AET2Gv20482100.5"/>
    <property type="gene ID" value="AET2Gv20482100"/>
</dbReference>
<protein>
    <submittedName>
        <fullName evidence="1">Uncharacterized protein</fullName>
    </submittedName>
</protein>
<keyword evidence="2" id="KW-1185">Reference proteome</keyword>
<organism evidence="1 2">
    <name type="scientific">Aegilops tauschii subsp. strangulata</name>
    <name type="common">Goatgrass</name>
    <dbReference type="NCBI Taxonomy" id="200361"/>
    <lineage>
        <taxon>Eukaryota</taxon>
        <taxon>Viridiplantae</taxon>
        <taxon>Streptophyta</taxon>
        <taxon>Embryophyta</taxon>
        <taxon>Tracheophyta</taxon>
        <taxon>Spermatophyta</taxon>
        <taxon>Magnoliopsida</taxon>
        <taxon>Liliopsida</taxon>
        <taxon>Poales</taxon>
        <taxon>Poaceae</taxon>
        <taxon>BOP clade</taxon>
        <taxon>Pooideae</taxon>
        <taxon>Triticodae</taxon>
        <taxon>Triticeae</taxon>
        <taxon>Triticinae</taxon>
        <taxon>Aegilops</taxon>
    </lineage>
</organism>
<proteinExistence type="predicted"/>
<reference evidence="1" key="4">
    <citation type="submission" date="2019-03" db="UniProtKB">
        <authorList>
            <consortium name="EnsemblPlants"/>
        </authorList>
    </citation>
    <scope>IDENTIFICATION</scope>
</reference>
<dbReference type="AlphaFoldDB" id="A0A453BEZ7"/>
<evidence type="ECO:0000313" key="1">
    <source>
        <dbReference type="EnsemblPlants" id="AET2Gv20482100.5"/>
    </source>
</evidence>
<sequence>MFRPPPLATDLVFHVPIFPPASLSPNARTLLVLSPRSRATASAPPSPLSLFPISRFCLQSPAERRTYVLAPPHHAPATTRQRRPEVTDAGTQGFVAAVQNYFVDGVNGGFGQSSWPSAAAAGFVPQAYILPIRTPSDPLSPVLSFLSQFM</sequence>
<reference evidence="1" key="3">
    <citation type="journal article" date="2017" name="Nature">
        <title>Genome sequence of the progenitor of the wheat D genome Aegilops tauschii.</title>
        <authorList>
            <person name="Luo M.C."/>
            <person name="Gu Y.Q."/>
            <person name="Puiu D."/>
            <person name="Wang H."/>
            <person name="Twardziok S.O."/>
            <person name="Deal K.R."/>
            <person name="Huo N."/>
            <person name="Zhu T."/>
            <person name="Wang L."/>
            <person name="Wang Y."/>
            <person name="McGuire P.E."/>
            <person name="Liu S."/>
            <person name="Long H."/>
            <person name="Ramasamy R.K."/>
            <person name="Rodriguez J.C."/>
            <person name="Van S.L."/>
            <person name="Yuan L."/>
            <person name="Wang Z."/>
            <person name="Xia Z."/>
            <person name="Xiao L."/>
            <person name="Anderson O.D."/>
            <person name="Ouyang S."/>
            <person name="Liang Y."/>
            <person name="Zimin A.V."/>
            <person name="Pertea G."/>
            <person name="Qi P."/>
            <person name="Bennetzen J.L."/>
            <person name="Dai X."/>
            <person name="Dawson M.W."/>
            <person name="Muller H.G."/>
            <person name="Kugler K."/>
            <person name="Rivarola-Duarte L."/>
            <person name="Spannagl M."/>
            <person name="Mayer K.F.X."/>
            <person name="Lu F.H."/>
            <person name="Bevan M.W."/>
            <person name="Leroy P."/>
            <person name="Li P."/>
            <person name="You F.M."/>
            <person name="Sun Q."/>
            <person name="Liu Z."/>
            <person name="Lyons E."/>
            <person name="Wicker T."/>
            <person name="Salzberg S.L."/>
            <person name="Devos K.M."/>
            <person name="Dvorak J."/>
        </authorList>
    </citation>
    <scope>NUCLEOTIDE SEQUENCE [LARGE SCALE GENOMIC DNA]</scope>
    <source>
        <strain evidence="1">cv. AL8/78</strain>
    </source>
</reference>
<accession>A0A453BEZ7</accession>
<reference evidence="1" key="5">
    <citation type="journal article" date="2021" name="G3 (Bethesda)">
        <title>Aegilops tauschii genome assembly Aet v5.0 features greater sequence contiguity and improved annotation.</title>
        <authorList>
            <person name="Wang L."/>
            <person name="Zhu T."/>
            <person name="Rodriguez J.C."/>
            <person name="Deal K.R."/>
            <person name="Dubcovsky J."/>
            <person name="McGuire P.E."/>
            <person name="Lux T."/>
            <person name="Spannagl M."/>
            <person name="Mayer K.F.X."/>
            <person name="Baldrich P."/>
            <person name="Meyers B.C."/>
            <person name="Huo N."/>
            <person name="Gu Y.Q."/>
            <person name="Zhou H."/>
            <person name="Devos K.M."/>
            <person name="Bennetzen J.L."/>
            <person name="Unver T."/>
            <person name="Budak H."/>
            <person name="Gulick P.J."/>
            <person name="Galiba G."/>
            <person name="Kalapos B."/>
            <person name="Nelson D.R."/>
            <person name="Li P."/>
            <person name="You F.M."/>
            <person name="Luo M.C."/>
            <person name="Dvorak J."/>
        </authorList>
    </citation>
    <scope>NUCLEOTIDE SEQUENCE [LARGE SCALE GENOMIC DNA]</scope>
    <source>
        <strain evidence="1">cv. AL8/78</strain>
    </source>
</reference>
<dbReference type="EnsemblPlants" id="AET2Gv20482100.5">
    <property type="protein sequence ID" value="AET2Gv20482100.5"/>
    <property type="gene ID" value="AET2Gv20482100"/>
</dbReference>
<reference evidence="2" key="2">
    <citation type="journal article" date="2017" name="Nat. Plants">
        <title>The Aegilops tauschii genome reveals multiple impacts of transposons.</title>
        <authorList>
            <person name="Zhao G."/>
            <person name="Zou C."/>
            <person name="Li K."/>
            <person name="Wang K."/>
            <person name="Li T."/>
            <person name="Gao L."/>
            <person name="Zhang X."/>
            <person name="Wang H."/>
            <person name="Yang Z."/>
            <person name="Liu X."/>
            <person name="Jiang W."/>
            <person name="Mao L."/>
            <person name="Kong X."/>
            <person name="Jiao Y."/>
            <person name="Jia J."/>
        </authorList>
    </citation>
    <scope>NUCLEOTIDE SEQUENCE [LARGE SCALE GENOMIC DNA]</scope>
    <source>
        <strain evidence="2">cv. AL8/78</strain>
    </source>
</reference>
<name>A0A453BEZ7_AEGTS</name>
<reference evidence="2" key="1">
    <citation type="journal article" date="2014" name="Science">
        <title>Ancient hybridizations among the ancestral genomes of bread wheat.</title>
        <authorList>
            <consortium name="International Wheat Genome Sequencing Consortium,"/>
            <person name="Marcussen T."/>
            <person name="Sandve S.R."/>
            <person name="Heier L."/>
            <person name="Spannagl M."/>
            <person name="Pfeifer M."/>
            <person name="Jakobsen K.S."/>
            <person name="Wulff B.B."/>
            <person name="Steuernagel B."/>
            <person name="Mayer K.F."/>
            <person name="Olsen O.A."/>
        </authorList>
    </citation>
    <scope>NUCLEOTIDE SEQUENCE [LARGE SCALE GENOMIC DNA]</scope>
    <source>
        <strain evidence="2">cv. AL8/78</strain>
    </source>
</reference>
<dbReference type="Proteomes" id="UP000015105">
    <property type="component" value="Chromosome 2D"/>
</dbReference>
<evidence type="ECO:0000313" key="2">
    <source>
        <dbReference type="Proteomes" id="UP000015105"/>
    </source>
</evidence>